<dbReference type="EMBL" id="JACXVP010000002">
    <property type="protein sequence ID" value="KAG5627946.1"/>
    <property type="molecule type" value="Genomic_DNA"/>
</dbReference>
<protein>
    <submittedName>
        <fullName evidence="1">Uncharacterized protein</fullName>
    </submittedName>
</protein>
<dbReference type="OrthoDB" id="1300069at2759"/>
<dbReference type="Proteomes" id="UP000824120">
    <property type="component" value="Chromosome 2"/>
</dbReference>
<evidence type="ECO:0000313" key="1">
    <source>
        <dbReference type="EMBL" id="KAG5627946.1"/>
    </source>
</evidence>
<sequence>MKLDLGVDINYQMAWRAKEKALDSIMGPIIVVDACHLKSAYTGAFVSASTLDGAGMCDI</sequence>
<reference evidence="1 2" key="1">
    <citation type="submission" date="2020-09" db="EMBL/GenBank/DDBJ databases">
        <title>De no assembly of potato wild relative species, Solanum commersonii.</title>
        <authorList>
            <person name="Cho K."/>
        </authorList>
    </citation>
    <scope>NUCLEOTIDE SEQUENCE [LARGE SCALE GENOMIC DNA]</scope>
    <source>
        <strain evidence="1">LZ3.2</strain>
        <tissue evidence="1">Leaf</tissue>
    </source>
</reference>
<dbReference type="AlphaFoldDB" id="A0A9J6AUN8"/>
<keyword evidence="2" id="KW-1185">Reference proteome</keyword>
<proteinExistence type="predicted"/>
<evidence type="ECO:0000313" key="2">
    <source>
        <dbReference type="Proteomes" id="UP000824120"/>
    </source>
</evidence>
<organism evidence="1 2">
    <name type="scientific">Solanum commersonii</name>
    <name type="common">Commerson's wild potato</name>
    <name type="synonym">Commerson's nightshade</name>
    <dbReference type="NCBI Taxonomy" id="4109"/>
    <lineage>
        <taxon>Eukaryota</taxon>
        <taxon>Viridiplantae</taxon>
        <taxon>Streptophyta</taxon>
        <taxon>Embryophyta</taxon>
        <taxon>Tracheophyta</taxon>
        <taxon>Spermatophyta</taxon>
        <taxon>Magnoliopsida</taxon>
        <taxon>eudicotyledons</taxon>
        <taxon>Gunneridae</taxon>
        <taxon>Pentapetalae</taxon>
        <taxon>asterids</taxon>
        <taxon>lamiids</taxon>
        <taxon>Solanales</taxon>
        <taxon>Solanaceae</taxon>
        <taxon>Solanoideae</taxon>
        <taxon>Solaneae</taxon>
        <taxon>Solanum</taxon>
    </lineage>
</organism>
<accession>A0A9J6AUN8</accession>
<comment type="caution">
    <text evidence="1">The sequence shown here is derived from an EMBL/GenBank/DDBJ whole genome shotgun (WGS) entry which is preliminary data.</text>
</comment>
<name>A0A9J6AUN8_SOLCO</name>
<gene>
    <name evidence="1" type="ORF">H5410_013164</name>
</gene>